<proteinExistence type="predicted"/>
<sequence>MIRYPVMLEKLLSVLDERLDLHIAKPTRSERLAVESRMVRYKFGPWDDNYYPIIGTLIGLGLIEKASGRGRIAVRSTRAGVELSTRLSNDENWSAIAARCRFAAQHFDMSGNQLKELIYANLPDVIDRPHRTLI</sequence>
<accession>A0A931A4D8</accession>
<protein>
    <submittedName>
        <fullName evidence="1">Uncharacterized protein</fullName>
    </submittedName>
</protein>
<dbReference type="RefSeq" id="WP_195894968.1">
    <property type="nucleotide sequence ID" value="NZ_JADOGI010000021.1"/>
</dbReference>
<comment type="caution">
    <text evidence="1">The sequence shown here is derived from an EMBL/GenBank/DDBJ whole genome shotgun (WGS) entry which is preliminary data.</text>
</comment>
<gene>
    <name evidence="1" type="ORF">ITP53_09555</name>
</gene>
<name>A0A931A4D8_9ACTN</name>
<reference evidence="1" key="1">
    <citation type="submission" date="2020-11" db="EMBL/GenBank/DDBJ databases">
        <title>Whole-genome analyses of Nonomuraea sp. K274.</title>
        <authorList>
            <person name="Veyisoglu A."/>
        </authorList>
    </citation>
    <scope>NUCLEOTIDE SEQUENCE</scope>
    <source>
        <strain evidence="1">K274</strain>
    </source>
</reference>
<keyword evidence="2" id="KW-1185">Reference proteome</keyword>
<dbReference type="AlphaFoldDB" id="A0A931A4D8"/>
<organism evidence="1 2">
    <name type="scientific">Nonomuraea cypriaca</name>
    <dbReference type="NCBI Taxonomy" id="1187855"/>
    <lineage>
        <taxon>Bacteria</taxon>
        <taxon>Bacillati</taxon>
        <taxon>Actinomycetota</taxon>
        <taxon>Actinomycetes</taxon>
        <taxon>Streptosporangiales</taxon>
        <taxon>Streptosporangiaceae</taxon>
        <taxon>Nonomuraea</taxon>
    </lineage>
</organism>
<dbReference type="Proteomes" id="UP000605361">
    <property type="component" value="Unassembled WGS sequence"/>
</dbReference>
<dbReference type="EMBL" id="JADOGI010000021">
    <property type="protein sequence ID" value="MBF8185986.1"/>
    <property type="molecule type" value="Genomic_DNA"/>
</dbReference>
<evidence type="ECO:0000313" key="2">
    <source>
        <dbReference type="Proteomes" id="UP000605361"/>
    </source>
</evidence>
<evidence type="ECO:0000313" key="1">
    <source>
        <dbReference type="EMBL" id="MBF8185986.1"/>
    </source>
</evidence>